<comment type="caution">
    <text evidence="6">The sequence shown here is derived from an EMBL/GenBank/DDBJ whole genome shotgun (WGS) entry which is preliminary data.</text>
</comment>
<accession>A0A5N0T985</accession>
<reference evidence="6 7" key="1">
    <citation type="submission" date="2019-09" db="EMBL/GenBank/DDBJ databases">
        <title>Wenzhouxiangella sp. Genome sequencing and assembly.</title>
        <authorList>
            <person name="Zhang R."/>
        </authorList>
    </citation>
    <scope>NUCLEOTIDE SEQUENCE [LARGE SCALE GENOMIC DNA]</scope>
    <source>
        <strain evidence="6 7">W260</strain>
    </source>
</reference>
<name>A0A5N0T985_9GAMM</name>
<sequence length="236" mass="26317">MIELKQLRRVYHVGGQTINALDGVDLDIGEGEFVSIMGRSGSGKSTLLNMLGCMDRPDDGIYRLDDKAVSEMNDDELSAFRNEYIGFIFQSFHLLPRLTTLENVLLPRRYHQDGARPQDDERARALLDRVDLGSRLDHKPNELSGGQRQRVAIARALINQPRLLLADEPTGNLDSRTSDAIMDLLQELNRDGQTIVMVTHEPEIADFAQRQVMMMDGNIISETGNGATGMREAGHA</sequence>
<feature type="domain" description="ABC transporter" evidence="5">
    <location>
        <begin position="2"/>
        <end position="236"/>
    </location>
</feature>
<dbReference type="GO" id="GO:0022857">
    <property type="term" value="F:transmembrane transporter activity"/>
    <property type="evidence" value="ECO:0007669"/>
    <property type="project" value="UniProtKB-ARBA"/>
</dbReference>
<keyword evidence="1" id="KW-0813">Transport</keyword>
<dbReference type="InterPro" id="IPR003593">
    <property type="entry name" value="AAA+_ATPase"/>
</dbReference>
<dbReference type="SUPFAM" id="SSF52540">
    <property type="entry name" value="P-loop containing nucleoside triphosphate hydrolases"/>
    <property type="match status" value="1"/>
</dbReference>
<dbReference type="InterPro" id="IPR027417">
    <property type="entry name" value="P-loop_NTPase"/>
</dbReference>
<dbReference type="PROSITE" id="PS00211">
    <property type="entry name" value="ABC_TRANSPORTER_1"/>
    <property type="match status" value="1"/>
</dbReference>
<dbReference type="Proteomes" id="UP000325372">
    <property type="component" value="Unassembled WGS sequence"/>
</dbReference>
<dbReference type="FunFam" id="3.40.50.300:FF:000032">
    <property type="entry name" value="Export ABC transporter ATP-binding protein"/>
    <property type="match status" value="1"/>
</dbReference>
<dbReference type="InterPro" id="IPR017871">
    <property type="entry name" value="ABC_transporter-like_CS"/>
</dbReference>
<dbReference type="InterPro" id="IPR003439">
    <property type="entry name" value="ABC_transporter-like_ATP-bd"/>
</dbReference>
<dbReference type="RefSeq" id="WP_150864152.1">
    <property type="nucleotide sequence ID" value="NZ_VYXP01000005.1"/>
</dbReference>
<evidence type="ECO:0000256" key="4">
    <source>
        <dbReference type="ARBA" id="ARBA00038388"/>
    </source>
</evidence>
<evidence type="ECO:0000313" key="6">
    <source>
        <dbReference type="EMBL" id="KAA9131502.1"/>
    </source>
</evidence>
<comment type="similarity">
    <text evidence="4">Belongs to the ABC transporter superfamily. Macrolide exporter (TC 3.A.1.122) family.</text>
</comment>
<evidence type="ECO:0000256" key="3">
    <source>
        <dbReference type="ARBA" id="ARBA00022840"/>
    </source>
</evidence>
<protein>
    <submittedName>
        <fullName evidence="6">ABC transporter ATP-binding protein</fullName>
    </submittedName>
</protein>
<dbReference type="GO" id="GO:0005524">
    <property type="term" value="F:ATP binding"/>
    <property type="evidence" value="ECO:0007669"/>
    <property type="project" value="UniProtKB-KW"/>
</dbReference>
<dbReference type="CDD" id="cd03255">
    <property type="entry name" value="ABC_MJ0796_LolCDE_FtsE"/>
    <property type="match status" value="1"/>
</dbReference>
<evidence type="ECO:0000259" key="5">
    <source>
        <dbReference type="PROSITE" id="PS50893"/>
    </source>
</evidence>
<dbReference type="AlphaFoldDB" id="A0A5N0T985"/>
<evidence type="ECO:0000256" key="2">
    <source>
        <dbReference type="ARBA" id="ARBA00022741"/>
    </source>
</evidence>
<keyword evidence="2" id="KW-0547">Nucleotide-binding</keyword>
<keyword evidence="7" id="KW-1185">Reference proteome</keyword>
<gene>
    <name evidence="6" type="ORF">F3N42_09295</name>
</gene>
<dbReference type="GO" id="GO:0016887">
    <property type="term" value="F:ATP hydrolysis activity"/>
    <property type="evidence" value="ECO:0007669"/>
    <property type="project" value="InterPro"/>
</dbReference>
<evidence type="ECO:0000256" key="1">
    <source>
        <dbReference type="ARBA" id="ARBA00022448"/>
    </source>
</evidence>
<organism evidence="6 7">
    <name type="scientific">Marinihelvus fidelis</name>
    <dbReference type="NCBI Taxonomy" id="2613842"/>
    <lineage>
        <taxon>Bacteria</taxon>
        <taxon>Pseudomonadati</taxon>
        <taxon>Pseudomonadota</taxon>
        <taxon>Gammaproteobacteria</taxon>
        <taxon>Chromatiales</taxon>
        <taxon>Wenzhouxiangellaceae</taxon>
        <taxon>Marinihelvus</taxon>
    </lineage>
</organism>
<dbReference type="InterPro" id="IPR017911">
    <property type="entry name" value="MacB-like_ATP-bd"/>
</dbReference>
<proteinExistence type="inferred from homology"/>
<dbReference type="Pfam" id="PF00005">
    <property type="entry name" value="ABC_tran"/>
    <property type="match status" value="1"/>
</dbReference>
<evidence type="ECO:0000313" key="7">
    <source>
        <dbReference type="Proteomes" id="UP000325372"/>
    </source>
</evidence>
<dbReference type="SMART" id="SM00382">
    <property type="entry name" value="AAA"/>
    <property type="match status" value="1"/>
</dbReference>
<dbReference type="EMBL" id="VYXP01000005">
    <property type="protein sequence ID" value="KAA9131502.1"/>
    <property type="molecule type" value="Genomic_DNA"/>
</dbReference>
<dbReference type="Gene3D" id="3.40.50.300">
    <property type="entry name" value="P-loop containing nucleotide triphosphate hydrolases"/>
    <property type="match status" value="1"/>
</dbReference>
<dbReference type="PROSITE" id="PS50893">
    <property type="entry name" value="ABC_TRANSPORTER_2"/>
    <property type="match status" value="1"/>
</dbReference>
<dbReference type="PANTHER" id="PTHR42798:SF2">
    <property type="entry name" value="ABC TRANSPORTER ATP-BINDING PROTEIN MG467-RELATED"/>
    <property type="match status" value="1"/>
</dbReference>
<dbReference type="GO" id="GO:1902495">
    <property type="term" value="C:transmembrane transporter complex"/>
    <property type="evidence" value="ECO:0007669"/>
    <property type="project" value="UniProtKB-ARBA"/>
</dbReference>
<dbReference type="PANTHER" id="PTHR42798">
    <property type="entry name" value="LIPOPROTEIN-RELEASING SYSTEM ATP-BINDING PROTEIN LOLD"/>
    <property type="match status" value="1"/>
</dbReference>
<keyword evidence="3 6" id="KW-0067">ATP-binding</keyword>